<accession>X0Z6R9</accession>
<name>X0Z6R9_9ZZZZ</name>
<comment type="caution">
    <text evidence="1">The sequence shown here is derived from an EMBL/GenBank/DDBJ whole genome shotgun (WGS) entry which is preliminary data.</text>
</comment>
<dbReference type="EMBL" id="BARS01055292">
    <property type="protein sequence ID" value="GAG44281.1"/>
    <property type="molecule type" value="Genomic_DNA"/>
</dbReference>
<dbReference type="InterPro" id="IPR008995">
    <property type="entry name" value="Mo/tungstate-bd_C_term_dom"/>
</dbReference>
<sequence length="102" mass="11526">MLEVLCGGLPIIVPNEGNKMKKIALLSRDIYISETEPPGPKVNRFKGIIAEFNMANEAIRLKINMGENNLWAEIPHHIFEGMNLKVGVEVFLILKLRKIKCL</sequence>
<proteinExistence type="predicted"/>
<gene>
    <name evidence="1" type="ORF">S01H1_81668</name>
</gene>
<evidence type="ECO:0000313" key="1">
    <source>
        <dbReference type="EMBL" id="GAG44281.1"/>
    </source>
</evidence>
<reference evidence="1" key="1">
    <citation type="journal article" date="2014" name="Front. Microbiol.">
        <title>High frequency of phylogenetically diverse reductive dehalogenase-homologous genes in deep subseafloor sedimentary metagenomes.</title>
        <authorList>
            <person name="Kawai M."/>
            <person name="Futagami T."/>
            <person name="Toyoda A."/>
            <person name="Takaki Y."/>
            <person name="Nishi S."/>
            <person name="Hori S."/>
            <person name="Arai W."/>
            <person name="Tsubouchi T."/>
            <person name="Morono Y."/>
            <person name="Uchiyama I."/>
            <person name="Ito T."/>
            <person name="Fujiyama A."/>
            <person name="Inagaki F."/>
            <person name="Takami H."/>
        </authorList>
    </citation>
    <scope>NUCLEOTIDE SEQUENCE</scope>
    <source>
        <strain evidence="1">Expedition CK06-06</strain>
    </source>
</reference>
<organism evidence="1">
    <name type="scientific">marine sediment metagenome</name>
    <dbReference type="NCBI Taxonomy" id="412755"/>
    <lineage>
        <taxon>unclassified sequences</taxon>
        <taxon>metagenomes</taxon>
        <taxon>ecological metagenomes</taxon>
    </lineage>
</organism>
<dbReference type="AlphaFoldDB" id="X0Z6R9"/>
<dbReference type="SUPFAM" id="SSF50331">
    <property type="entry name" value="MOP-like"/>
    <property type="match status" value="1"/>
</dbReference>
<evidence type="ECO:0008006" key="2">
    <source>
        <dbReference type="Google" id="ProtNLM"/>
    </source>
</evidence>
<dbReference type="Gene3D" id="2.40.50.100">
    <property type="match status" value="1"/>
</dbReference>
<protein>
    <recommendedName>
        <fullName evidence="2">Transport-associated OB type 1 domain-containing protein</fullName>
    </recommendedName>
</protein>